<evidence type="ECO:0000256" key="2">
    <source>
        <dbReference type="ARBA" id="ARBA00022448"/>
    </source>
</evidence>
<evidence type="ECO:0000313" key="7">
    <source>
        <dbReference type="Proteomes" id="UP000632322"/>
    </source>
</evidence>
<evidence type="ECO:0000256" key="3">
    <source>
        <dbReference type="ARBA" id="ARBA00022741"/>
    </source>
</evidence>
<dbReference type="EMBL" id="BMJG01000003">
    <property type="protein sequence ID" value="GGC32525.1"/>
    <property type="molecule type" value="Genomic_DNA"/>
</dbReference>
<feature type="domain" description="ABC transporter" evidence="5">
    <location>
        <begin position="13"/>
        <end position="248"/>
    </location>
</feature>
<keyword evidence="4 6" id="KW-0067">ATP-binding</keyword>
<evidence type="ECO:0000259" key="5">
    <source>
        <dbReference type="PROSITE" id="PS50893"/>
    </source>
</evidence>
<evidence type="ECO:0000256" key="4">
    <source>
        <dbReference type="ARBA" id="ARBA00022840"/>
    </source>
</evidence>
<dbReference type="PROSITE" id="PS50893">
    <property type="entry name" value="ABC_TRANSPORTER_2"/>
    <property type="match status" value="1"/>
</dbReference>
<dbReference type="SUPFAM" id="SSF52540">
    <property type="entry name" value="P-loop containing nucleoside triphosphate hydrolases"/>
    <property type="match status" value="1"/>
</dbReference>
<dbReference type="Proteomes" id="UP000632322">
    <property type="component" value="Unassembled WGS sequence"/>
</dbReference>
<comment type="similarity">
    <text evidence="1">Belongs to the ABC transporter superfamily.</text>
</comment>
<proteinExistence type="inferred from homology"/>
<dbReference type="InterPro" id="IPR003593">
    <property type="entry name" value="AAA+_ATPase"/>
</dbReference>
<dbReference type="PANTHER" id="PTHR24220">
    <property type="entry name" value="IMPORT ATP-BINDING PROTEIN"/>
    <property type="match status" value="1"/>
</dbReference>
<dbReference type="CDD" id="cd03255">
    <property type="entry name" value="ABC_MJ0796_LolCDE_FtsE"/>
    <property type="match status" value="1"/>
</dbReference>
<comment type="caution">
    <text evidence="6">The sequence shown here is derived from an EMBL/GenBank/DDBJ whole genome shotgun (WGS) entry which is preliminary data.</text>
</comment>
<accession>A0ABQ1M6Y2</accession>
<dbReference type="InterPro" id="IPR027417">
    <property type="entry name" value="P-loop_NTPase"/>
</dbReference>
<protein>
    <submittedName>
        <fullName evidence="6">Peptide ABC transporter ATP-binding protein</fullName>
    </submittedName>
</protein>
<dbReference type="InterPro" id="IPR015854">
    <property type="entry name" value="ABC_transpr_LolD-like"/>
</dbReference>
<name>A0ABQ1M6Y2_9MICO</name>
<dbReference type="PROSITE" id="PS00211">
    <property type="entry name" value="ABC_TRANSPORTER_1"/>
    <property type="match status" value="1"/>
</dbReference>
<dbReference type="Gene3D" id="3.40.50.300">
    <property type="entry name" value="P-loop containing nucleotide triphosphate hydrolases"/>
    <property type="match status" value="1"/>
</dbReference>
<dbReference type="GO" id="GO:0005524">
    <property type="term" value="F:ATP binding"/>
    <property type="evidence" value="ECO:0007669"/>
    <property type="project" value="UniProtKB-KW"/>
</dbReference>
<dbReference type="PANTHER" id="PTHR24220:SF689">
    <property type="entry name" value="LIPOPROTEIN-RELEASING SYSTEM ATP-BINDING PROTEIN LOLD"/>
    <property type="match status" value="1"/>
</dbReference>
<organism evidence="6 7">
    <name type="scientific">Brevibacterium sediminis</name>
    <dbReference type="NCBI Taxonomy" id="1857024"/>
    <lineage>
        <taxon>Bacteria</taxon>
        <taxon>Bacillati</taxon>
        <taxon>Actinomycetota</taxon>
        <taxon>Actinomycetes</taxon>
        <taxon>Micrococcales</taxon>
        <taxon>Brevibacteriaceae</taxon>
        <taxon>Brevibacterium</taxon>
    </lineage>
</organism>
<evidence type="ECO:0000313" key="6">
    <source>
        <dbReference type="EMBL" id="GGC32525.1"/>
    </source>
</evidence>
<reference evidence="7" key="1">
    <citation type="journal article" date="2019" name="Int. J. Syst. Evol. Microbiol.">
        <title>The Global Catalogue of Microorganisms (GCM) 10K type strain sequencing project: providing services to taxonomists for standard genome sequencing and annotation.</title>
        <authorList>
            <consortium name="The Broad Institute Genomics Platform"/>
            <consortium name="The Broad Institute Genome Sequencing Center for Infectious Disease"/>
            <person name="Wu L."/>
            <person name="Ma J."/>
        </authorList>
    </citation>
    <scope>NUCLEOTIDE SEQUENCE [LARGE SCALE GENOMIC DNA]</scope>
    <source>
        <strain evidence="7">CGMCC 1.15472</strain>
    </source>
</reference>
<dbReference type="SMART" id="SM00382">
    <property type="entry name" value="AAA"/>
    <property type="match status" value="1"/>
</dbReference>
<dbReference type="RefSeq" id="WP_229664009.1">
    <property type="nucleotide sequence ID" value="NZ_BMJG01000003.1"/>
</dbReference>
<evidence type="ECO:0000256" key="1">
    <source>
        <dbReference type="ARBA" id="ARBA00005417"/>
    </source>
</evidence>
<keyword evidence="3" id="KW-0547">Nucleotide-binding</keyword>
<gene>
    <name evidence="6" type="ORF">GCM10010974_13710</name>
</gene>
<dbReference type="InterPro" id="IPR017871">
    <property type="entry name" value="ABC_transporter-like_CS"/>
</dbReference>
<keyword evidence="2" id="KW-0813">Transport</keyword>
<dbReference type="InterPro" id="IPR003439">
    <property type="entry name" value="ABC_transporter-like_ATP-bd"/>
</dbReference>
<keyword evidence="7" id="KW-1185">Reference proteome</keyword>
<sequence>MSRPEPTAAETLLSLRHVSRSVPIADDQLLTILADIDLEVGVGEHIGIVGRSGTGKSTLLNILGLLDAPTTGDMEFAGEPVQKISRNRAAAIRGRDIGFVFQQFNLLPGRTAVENVEAPLMYATGREFRNRRRSAEAMLERLGLGDRIEAKPNRLSGGEQQRVAIARALVREPKLVLADEPTGALDVETGRQVMEILDGITKDSGAALITITHDLGVANMATRQFSLSQGCLHPVLDGATAEALAGESR</sequence>
<dbReference type="Pfam" id="PF00005">
    <property type="entry name" value="ABC_tran"/>
    <property type="match status" value="1"/>
</dbReference>
<dbReference type="InterPro" id="IPR017911">
    <property type="entry name" value="MacB-like_ATP-bd"/>
</dbReference>